<evidence type="ECO:0000313" key="4">
    <source>
        <dbReference type="Proteomes" id="UP000194857"/>
    </source>
</evidence>
<proteinExistence type="predicted"/>
<dbReference type="EMBL" id="NSNE01000013">
    <property type="protein sequence ID" value="RPM11498.1"/>
    <property type="molecule type" value="Genomic_DNA"/>
</dbReference>
<gene>
    <name evidence="2" type="ORF">CAZ10_27360</name>
    <name evidence="3" type="ORF">IPC1295_21005</name>
</gene>
<feature type="region of interest" description="Disordered" evidence="1">
    <location>
        <begin position="1"/>
        <end position="26"/>
    </location>
</feature>
<reference evidence="2 4" key="1">
    <citation type="submission" date="2017-05" db="EMBL/GenBank/DDBJ databases">
        <authorList>
            <person name="Song R."/>
            <person name="Chenine A.L."/>
            <person name="Ruprecht R.M."/>
        </authorList>
    </citation>
    <scope>NUCLEOTIDE SEQUENCE [LARGE SCALE GENOMIC DNA]</scope>
    <source>
        <strain evidence="2 4">S567_C10_BS</strain>
    </source>
</reference>
<dbReference type="EMBL" id="NFFZ01000018">
    <property type="protein sequence ID" value="OTI57168.1"/>
    <property type="molecule type" value="Genomic_DNA"/>
</dbReference>
<name>A0A241XJT3_PSEAI</name>
<evidence type="ECO:0000256" key="1">
    <source>
        <dbReference type="SAM" id="MobiDB-lite"/>
    </source>
</evidence>
<dbReference type="AlphaFoldDB" id="A0A241XJT3"/>
<evidence type="ECO:0000313" key="3">
    <source>
        <dbReference type="EMBL" id="RPM11498.1"/>
    </source>
</evidence>
<evidence type="ECO:0000313" key="2">
    <source>
        <dbReference type="EMBL" id="OTI57168.1"/>
    </source>
</evidence>
<reference evidence="3 5" key="3">
    <citation type="submission" date="2019-01" db="EMBL/GenBank/DDBJ databases">
        <title>The Pseudomonas aeruginosa pan-genome provides new insights on its population structure, horizontal gene transfer and pathogenicity.</title>
        <authorList>
            <person name="Freschi L."/>
            <person name="Vincent A.T."/>
            <person name="Jeukens J."/>
            <person name="Emond-Rheault J.-G."/>
            <person name="Kukavica-Ibrulj I."/>
            <person name="Dupont M.-J."/>
            <person name="Charette S.J."/>
            <person name="Boyle B."/>
            <person name="Levesque R.C."/>
        </authorList>
    </citation>
    <scope>NUCLEOTIDE SEQUENCE [LARGE SCALE GENOMIC DNA]</scope>
    <source>
        <strain evidence="3 5">PA-W36</strain>
    </source>
</reference>
<dbReference type="Proteomes" id="UP000284767">
    <property type="component" value="Unassembled WGS sequence"/>
</dbReference>
<sequence>MANLAPGSACVAPRSPDNGANGHDGKAAFRRVVTRTSYLDRRPPREFVSAARAAGRLPFIQACAPRNGEDFFAFRSMHAFAPQAMELADRKGILCTF</sequence>
<accession>A0A241XJT3</accession>
<reference evidence="3 5" key="2">
    <citation type="submission" date="2017-08" db="EMBL/GenBank/DDBJ databases">
        <authorList>
            <person name="Feschi L."/>
            <person name="Jeukens J."/>
            <person name="Emond-Rheault J.-G."/>
            <person name="Kukavica-Ibrulj I."/>
            <person name="Boyle B."/>
            <person name="Levesque R.C."/>
        </authorList>
    </citation>
    <scope>NUCLEOTIDE SEQUENCE [LARGE SCALE GENOMIC DNA]</scope>
    <source>
        <strain evidence="3 5">PA-W36</strain>
    </source>
</reference>
<dbReference type="Proteomes" id="UP000194857">
    <property type="component" value="Unassembled WGS sequence"/>
</dbReference>
<organism evidence="2 4">
    <name type="scientific">Pseudomonas aeruginosa</name>
    <dbReference type="NCBI Taxonomy" id="287"/>
    <lineage>
        <taxon>Bacteria</taxon>
        <taxon>Pseudomonadati</taxon>
        <taxon>Pseudomonadota</taxon>
        <taxon>Gammaproteobacteria</taxon>
        <taxon>Pseudomonadales</taxon>
        <taxon>Pseudomonadaceae</taxon>
        <taxon>Pseudomonas</taxon>
    </lineage>
</organism>
<evidence type="ECO:0000313" key="5">
    <source>
        <dbReference type="Proteomes" id="UP000284767"/>
    </source>
</evidence>
<protein>
    <submittedName>
        <fullName evidence="2">Uncharacterized protein</fullName>
    </submittedName>
</protein>
<comment type="caution">
    <text evidence="2">The sequence shown here is derived from an EMBL/GenBank/DDBJ whole genome shotgun (WGS) entry which is preliminary data.</text>
</comment>